<proteinExistence type="predicted"/>
<protein>
    <submittedName>
        <fullName evidence="1">Uncharacterized protein</fullName>
    </submittedName>
</protein>
<dbReference type="EMBL" id="BK016265">
    <property type="protein sequence ID" value="DAG05872.1"/>
    <property type="molecule type" value="Genomic_DNA"/>
</dbReference>
<evidence type="ECO:0000313" key="1">
    <source>
        <dbReference type="EMBL" id="DAG05872.1"/>
    </source>
</evidence>
<reference evidence="1" key="1">
    <citation type="journal article" date="2021" name="Proc. Natl. Acad. Sci. U.S.A.">
        <title>A Catalog of Tens of Thousands of Viruses from Human Metagenomes Reveals Hidden Associations with Chronic Diseases.</title>
        <authorList>
            <person name="Tisza M.J."/>
            <person name="Buck C.B."/>
        </authorList>
    </citation>
    <scope>NUCLEOTIDE SEQUENCE</scope>
    <source>
        <strain evidence="1">CtkfK18</strain>
    </source>
</reference>
<name>A0A8S5VGS2_9CAUD</name>
<accession>A0A8S5VGS2</accession>
<sequence length="30" mass="3642">MVVKKVRLINFITTLCLQENSKNRYLKYLI</sequence>
<organism evidence="1">
    <name type="scientific">Myoviridae sp. ctkfK18</name>
    <dbReference type="NCBI Taxonomy" id="2825165"/>
    <lineage>
        <taxon>Viruses</taxon>
        <taxon>Duplodnaviria</taxon>
        <taxon>Heunggongvirae</taxon>
        <taxon>Uroviricota</taxon>
        <taxon>Caudoviricetes</taxon>
    </lineage>
</organism>